<dbReference type="EMBL" id="HBGZ01030536">
    <property type="protein sequence ID" value="CAD9628327.1"/>
    <property type="molecule type" value="Transcribed_RNA"/>
</dbReference>
<evidence type="ECO:0000256" key="2">
    <source>
        <dbReference type="ARBA" id="ARBA00023145"/>
    </source>
</evidence>
<evidence type="ECO:0000259" key="5">
    <source>
        <dbReference type="SMART" id="SM00645"/>
    </source>
</evidence>
<proteinExistence type="inferred from homology"/>
<dbReference type="GO" id="GO:0008234">
    <property type="term" value="F:cysteine-type peptidase activity"/>
    <property type="evidence" value="ECO:0007669"/>
    <property type="project" value="InterPro"/>
</dbReference>
<dbReference type="PANTHER" id="PTHR12411">
    <property type="entry name" value="CYSTEINE PROTEASE FAMILY C1-RELATED"/>
    <property type="match status" value="1"/>
</dbReference>
<dbReference type="SMART" id="SM00645">
    <property type="entry name" value="Pept_C1"/>
    <property type="match status" value="1"/>
</dbReference>
<accession>A0A7S2Q0K3</accession>
<gene>
    <name evidence="6" type="ORF">SMAR0320_LOCUS21760</name>
</gene>
<dbReference type="PRINTS" id="PR00705">
    <property type="entry name" value="PAPAIN"/>
</dbReference>
<keyword evidence="4" id="KW-0732">Signal</keyword>
<evidence type="ECO:0000256" key="1">
    <source>
        <dbReference type="ARBA" id="ARBA00008455"/>
    </source>
</evidence>
<dbReference type="PROSITE" id="PS00640">
    <property type="entry name" value="THIOL_PROTEASE_ASN"/>
    <property type="match status" value="1"/>
</dbReference>
<evidence type="ECO:0000256" key="4">
    <source>
        <dbReference type="SAM" id="SignalP"/>
    </source>
</evidence>
<dbReference type="InterPro" id="IPR025661">
    <property type="entry name" value="Pept_asp_AS"/>
</dbReference>
<comment type="similarity">
    <text evidence="1">Belongs to the peptidase C1 family.</text>
</comment>
<dbReference type="InterPro" id="IPR013128">
    <property type="entry name" value="Peptidase_C1A"/>
</dbReference>
<dbReference type="InterPro" id="IPR000668">
    <property type="entry name" value="Peptidase_C1A_C"/>
</dbReference>
<feature type="domain" description="Peptidase C1A papain C-terminal" evidence="5">
    <location>
        <begin position="47"/>
        <end position="379"/>
    </location>
</feature>
<organism evidence="6">
    <name type="scientific">Skeletonema marinoi</name>
    <dbReference type="NCBI Taxonomy" id="267567"/>
    <lineage>
        <taxon>Eukaryota</taxon>
        <taxon>Sar</taxon>
        <taxon>Stramenopiles</taxon>
        <taxon>Ochrophyta</taxon>
        <taxon>Bacillariophyta</taxon>
        <taxon>Coscinodiscophyceae</taxon>
        <taxon>Thalassiosirophycidae</taxon>
        <taxon>Thalassiosirales</taxon>
        <taxon>Skeletonemataceae</taxon>
        <taxon>Skeletonema</taxon>
        <taxon>Skeletonema marinoi-dohrnii complex</taxon>
    </lineage>
</organism>
<reference evidence="6" key="1">
    <citation type="submission" date="2021-01" db="EMBL/GenBank/DDBJ databases">
        <authorList>
            <person name="Corre E."/>
            <person name="Pelletier E."/>
            <person name="Niang G."/>
            <person name="Scheremetjew M."/>
            <person name="Finn R."/>
            <person name="Kale V."/>
            <person name="Holt S."/>
            <person name="Cochrane G."/>
            <person name="Meng A."/>
            <person name="Brown T."/>
            <person name="Cohen L."/>
        </authorList>
    </citation>
    <scope>NUCLEOTIDE SEQUENCE</scope>
    <source>
        <strain evidence="6">SM1012Den-03</strain>
    </source>
</reference>
<evidence type="ECO:0000256" key="3">
    <source>
        <dbReference type="SAM" id="MobiDB-lite"/>
    </source>
</evidence>
<dbReference type="InterPro" id="IPR038765">
    <property type="entry name" value="Papain-like_cys_pep_sf"/>
</dbReference>
<protein>
    <recommendedName>
        <fullName evidence="5">Peptidase C1A papain C-terminal domain-containing protein</fullName>
    </recommendedName>
</protein>
<name>A0A7S2Q0K3_9STRA</name>
<keyword evidence="2" id="KW-0865">Zymogen</keyword>
<dbReference type="Gene3D" id="3.90.70.10">
    <property type="entry name" value="Cysteine proteinases"/>
    <property type="match status" value="1"/>
</dbReference>
<feature type="region of interest" description="Disordered" evidence="3">
    <location>
        <begin position="228"/>
        <end position="252"/>
    </location>
</feature>
<evidence type="ECO:0000313" key="6">
    <source>
        <dbReference type="EMBL" id="CAD9628327.1"/>
    </source>
</evidence>
<feature type="signal peptide" evidence="4">
    <location>
        <begin position="1"/>
        <end position="19"/>
    </location>
</feature>
<dbReference type="SUPFAM" id="SSF54001">
    <property type="entry name" value="Cysteine proteinases"/>
    <property type="match status" value="1"/>
</dbReference>
<sequence>MLPLLPLILASTVPLHLYAQDLAIPYPPPSSHIIHPLPHHYITEDELPQTFTWQNVNGNSYLTRMRNQHIPQYCGSCWAHAAMSSLADRIKINRSYINARKKSCHDDNNNNGQQHPDQAADELILGQLGPSPGPDIELSIQYILNCGVQPTSSSNRHLSCHGGSSLFAYEHIHSNLKFIPMETCLDYIACSSESQEGFCPHVRSLTTCEDWNVCRTCDGFTTPNDHGNNGAHSSLLRNGPSDEEQSTTTAKKDQYGCRAIPQGSIPNATILEYGSIEPNNIHAIKAELYARGPIKTSINAKYLLNYTGGILGSDDDPALNNATHNHGVSIVGWGYDESRERQHWIIRNSWGVYWGEMGFFRIELGRNLLGVEENFAWATPSTWMTFGDDCHDTYIDVSRDVLSMQLR</sequence>
<dbReference type="Pfam" id="PF00112">
    <property type="entry name" value="Peptidase_C1"/>
    <property type="match status" value="2"/>
</dbReference>
<dbReference type="AlphaFoldDB" id="A0A7S2Q0K3"/>
<feature type="chain" id="PRO_5031170370" description="Peptidase C1A papain C-terminal domain-containing protein" evidence="4">
    <location>
        <begin position="20"/>
        <end position="407"/>
    </location>
</feature>
<dbReference type="GO" id="GO:0006508">
    <property type="term" value="P:proteolysis"/>
    <property type="evidence" value="ECO:0007669"/>
    <property type="project" value="InterPro"/>
</dbReference>